<evidence type="ECO:0000313" key="2">
    <source>
        <dbReference type="RefSeq" id="XP_017344949.1"/>
    </source>
</evidence>
<gene>
    <name evidence="2" type="primary">LOC108277089</name>
</gene>
<dbReference type="RefSeq" id="XP_017344949.1">
    <property type="nucleotide sequence ID" value="XM_017489460.3"/>
</dbReference>
<evidence type="ECO:0000313" key="1">
    <source>
        <dbReference type="Proteomes" id="UP000221080"/>
    </source>
</evidence>
<protein>
    <submittedName>
        <fullName evidence="2">Uncharacterized protein LOC108277089 isoform X3</fullName>
    </submittedName>
</protein>
<sequence length="85" mass="9587">MDQDEKADSFPLSVAGYSYPLHATSGRACDTFPEPCYIRNRKLRSHLVQHAGLGTPYVLMLSPDVKRRVLLTEVCDFPQKSSWST</sequence>
<name>A0A2D0SQG5_ICTPU</name>
<accession>A0A2D0SQG5</accession>
<keyword evidence="1" id="KW-1185">Reference proteome</keyword>
<reference evidence="2" key="2">
    <citation type="submission" date="2025-08" db="UniProtKB">
        <authorList>
            <consortium name="RefSeq"/>
        </authorList>
    </citation>
    <scope>IDENTIFICATION</scope>
    <source>
        <tissue evidence="2">Blood</tissue>
    </source>
</reference>
<dbReference type="Proteomes" id="UP000221080">
    <property type="component" value="Chromosome 16"/>
</dbReference>
<reference evidence="1" key="1">
    <citation type="journal article" date="2016" name="Nat. Commun.">
        <title>The channel catfish genome sequence provides insights into the evolution of scale formation in teleosts.</title>
        <authorList>
            <person name="Liu Z."/>
            <person name="Liu S."/>
            <person name="Yao J."/>
            <person name="Bao L."/>
            <person name="Zhang J."/>
            <person name="Li Y."/>
            <person name="Jiang C."/>
            <person name="Sun L."/>
            <person name="Wang R."/>
            <person name="Zhang Y."/>
            <person name="Zhou T."/>
            <person name="Zeng Q."/>
            <person name="Fu Q."/>
            <person name="Gao S."/>
            <person name="Li N."/>
            <person name="Koren S."/>
            <person name="Jiang Y."/>
            <person name="Zimin A."/>
            <person name="Xu P."/>
            <person name="Phillippy A.M."/>
            <person name="Geng X."/>
            <person name="Song L."/>
            <person name="Sun F."/>
            <person name="Li C."/>
            <person name="Wang X."/>
            <person name="Chen A."/>
            <person name="Jin Y."/>
            <person name="Yuan Z."/>
            <person name="Yang Y."/>
            <person name="Tan S."/>
            <person name="Peatman E."/>
            <person name="Lu J."/>
            <person name="Qin Z."/>
            <person name="Dunham R."/>
            <person name="Li Z."/>
            <person name="Sonstegard T."/>
            <person name="Feng J."/>
            <person name="Danzmann R.G."/>
            <person name="Schroeder S."/>
            <person name="Scheffler B."/>
            <person name="Duke M.V."/>
            <person name="Ballard L."/>
            <person name="Kucuktas H."/>
            <person name="Kaltenboeck L."/>
            <person name="Liu H."/>
            <person name="Armbruster J."/>
            <person name="Xie Y."/>
            <person name="Kirby M.L."/>
            <person name="Tian Y."/>
            <person name="Flanagan M.E."/>
            <person name="Mu W."/>
            <person name="Waldbieser G.C."/>
        </authorList>
    </citation>
    <scope>NUCLEOTIDE SEQUENCE [LARGE SCALE GENOMIC DNA]</scope>
    <source>
        <strain evidence="1">SDA103</strain>
    </source>
</reference>
<organism evidence="1 2">
    <name type="scientific">Ictalurus punctatus</name>
    <name type="common">Channel catfish</name>
    <name type="synonym">Silurus punctatus</name>
    <dbReference type="NCBI Taxonomy" id="7998"/>
    <lineage>
        <taxon>Eukaryota</taxon>
        <taxon>Metazoa</taxon>
        <taxon>Chordata</taxon>
        <taxon>Craniata</taxon>
        <taxon>Vertebrata</taxon>
        <taxon>Euteleostomi</taxon>
        <taxon>Actinopterygii</taxon>
        <taxon>Neopterygii</taxon>
        <taxon>Teleostei</taxon>
        <taxon>Ostariophysi</taxon>
        <taxon>Siluriformes</taxon>
        <taxon>Ictaluridae</taxon>
        <taxon>Ictalurus</taxon>
    </lineage>
</organism>
<dbReference type="GeneID" id="108277089"/>
<dbReference type="AlphaFoldDB" id="A0A2D0SQG5"/>
<proteinExistence type="predicted"/>